<sequence length="139" mass="14187">MAGRRYLAAPTLRSIRATAPVEAAIQRVEGGQRAAYSRYSGSGGAPDDLERAAGAEEGGGQYGGRRGATRASIGGGKSAGGAGGRGARVRELPVGIGTPYTAAIIRVLDTARQHEDLMRGEIGGDEACLAPAYIVAIFE</sequence>
<feature type="region of interest" description="Disordered" evidence="1">
    <location>
        <begin position="36"/>
        <end position="87"/>
    </location>
</feature>
<gene>
    <name evidence="2" type="ORF">R3P38DRAFT_2814978</name>
</gene>
<evidence type="ECO:0000313" key="2">
    <source>
        <dbReference type="EMBL" id="KAK6969034.1"/>
    </source>
</evidence>
<accession>A0AAV9Z262</accession>
<feature type="compositionally biased region" description="Gly residues" evidence="1">
    <location>
        <begin position="56"/>
        <end position="66"/>
    </location>
</feature>
<protein>
    <submittedName>
        <fullName evidence="2">Uncharacterized protein</fullName>
    </submittedName>
</protein>
<reference evidence="2 3" key="1">
    <citation type="journal article" date="2024" name="J Genomics">
        <title>Draft genome sequencing and assembly of Favolaschia claudopus CIRM-BRFM 2984 isolated from oak limbs.</title>
        <authorList>
            <person name="Navarro D."/>
            <person name="Drula E."/>
            <person name="Chaduli D."/>
            <person name="Cazenave R."/>
            <person name="Ahrendt S."/>
            <person name="Wang J."/>
            <person name="Lipzen A."/>
            <person name="Daum C."/>
            <person name="Barry K."/>
            <person name="Grigoriev I.V."/>
            <person name="Favel A."/>
            <person name="Rosso M.N."/>
            <person name="Martin F."/>
        </authorList>
    </citation>
    <scope>NUCLEOTIDE SEQUENCE [LARGE SCALE GENOMIC DNA]</scope>
    <source>
        <strain evidence="2 3">CIRM-BRFM 2984</strain>
    </source>
</reference>
<name>A0AAV9Z262_9AGAR</name>
<keyword evidence="3" id="KW-1185">Reference proteome</keyword>
<comment type="caution">
    <text evidence="2">The sequence shown here is derived from an EMBL/GenBank/DDBJ whole genome shotgun (WGS) entry which is preliminary data.</text>
</comment>
<proteinExistence type="predicted"/>
<dbReference type="Proteomes" id="UP001362999">
    <property type="component" value="Unassembled WGS sequence"/>
</dbReference>
<dbReference type="EMBL" id="JAWWNJ010000235">
    <property type="protein sequence ID" value="KAK6969034.1"/>
    <property type="molecule type" value="Genomic_DNA"/>
</dbReference>
<evidence type="ECO:0000313" key="3">
    <source>
        <dbReference type="Proteomes" id="UP001362999"/>
    </source>
</evidence>
<dbReference type="AlphaFoldDB" id="A0AAV9Z262"/>
<evidence type="ECO:0000256" key="1">
    <source>
        <dbReference type="SAM" id="MobiDB-lite"/>
    </source>
</evidence>
<organism evidence="2 3">
    <name type="scientific">Favolaschia claudopus</name>
    <dbReference type="NCBI Taxonomy" id="2862362"/>
    <lineage>
        <taxon>Eukaryota</taxon>
        <taxon>Fungi</taxon>
        <taxon>Dikarya</taxon>
        <taxon>Basidiomycota</taxon>
        <taxon>Agaricomycotina</taxon>
        <taxon>Agaricomycetes</taxon>
        <taxon>Agaricomycetidae</taxon>
        <taxon>Agaricales</taxon>
        <taxon>Marasmiineae</taxon>
        <taxon>Mycenaceae</taxon>
        <taxon>Favolaschia</taxon>
    </lineage>
</organism>
<feature type="compositionally biased region" description="Gly residues" evidence="1">
    <location>
        <begin position="73"/>
        <end position="86"/>
    </location>
</feature>